<dbReference type="InterPro" id="IPR033985">
    <property type="entry name" value="SusD-like_N"/>
</dbReference>
<evidence type="ECO:0000256" key="5">
    <source>
        <dbReference type="ARBA" id="ARBA00023237"/>
    </source>
</evidence>
<dbReference type="EMBL" id="CP139558">
    <property type="protein sequence ID" value="WPU96386.1"/>
    <property type="molecule type" value="Genomic_DNA"/>
</dbReference>
<dbReference type="Pfam" id="PF14322">
    <property type="entry name" value="SusD-like_3"/>
    <property type="match status" value="1"/>
</dbReference>
<dbReference type="PROSITE" id="PS51257">
    <property type="entry name" value="PROKAR_LIPOPROTEIN"/>
    <property type="match status" value="1"/>
</dbReference>
<evidence type="ECO:0000313" key="9">
    <source>
        <dbReference type="Proteomes" id="UP001324380"/>
    </source>
</evidence>
<feature type="domain" description="RagB/SusD" evidence="6">
    <location>
        <begin position="321"/>
        <end position="596"/>
    </location>
</feature>
<keyword evidence="5" id="KW-0998">Cell outer membrane</keyword>
<proteinExistence type="inferred from homology"/>
<evidence type="ECO:0000256" key="1">
    <source>
        <dbReference type="ARBA" id="ARBA00004442"/>
    </source>
</evidence>
<name>A0ABZ0TTG0_9SPHI</name>
<evidence type="ECO:0000256" key="3">
    <source>
        <dbReference type="ARBA" id="ARBA00022729"/>
    </source>
</evidence>
<comment type="subcellular location">
    <subcellularLocation>
        <location evidence="1">Cell outer membrane</location>
    </subcellularLocation>
</comment>
<keyword evidence="9" id="KW-1185">Reference proteome</keyword>
<dbReference type="InterPro" id="IPR011990">
    <property type="entry name" value="TPR-like_helical_dom_sf"/>
</dbReference>
<reference evidence="8 9" key="1">
    <citation type="submission" date="2023-11" db="EMBL/GenBank/DDBJ databases">
        <title>Analysis of the Genomes of Mucilaginibacter gossypii cycad 4 and M. sabulilitoris SNA2: microbes with the potential for plant growth promotion.</title>
        <authorList>
            <person name="Hirsch A.M."/>
            <person name="Humm E."/>
            <person name="Rubbi M."/>
            <person name="Del Vecchio G."/>
            <person name="Ha S.M."/>
            <person name="Pellegrini M."/>
            <person name="Gunsalus R.P."/>
        </authorList>
    </citation>
    <scope>NUCLEOTIDE SEQUENCE [LARGE SCALE GENOMIC DNA]</scope>
    <source>
        <strain evidence="8 9">SNA2</strain>
    </source>
</reference>
<sequence>MKKIYSQIVTFWVCGLLLLGIASCKKGGGFLAQTSTTDLNQTSVFADSARTAGFLANIYSNVGFSASATRFVYDPLGKKVICGGLDAACDESEPSHAFSTTASAFATGTVNAGIVDDGPYKTCYSNIRSVNQFLKNLPSSPIKAPNKALMVAEARFLRAWYYAILLKHYAGVPLVGDSLFTYETPINVKRSTYAQCVDYITSECDAAAQVLPLVQTGADYGRASKGACLALKARVLLYAASPLFNGTTLVQDAGGNADPALVGYPVHDNGLWKKAEDAAAVLVKSVYSLNTLPPKNVDASAPGAGFQGLFPQRENSEYIFEFMRPGNSDLENLFLPPSRNGANGAFPYQGLVDAFPMSNGKLITDPTSGYNSNDPYANRDPRLNYSITHDQSIMLVRLGNGTVDGVGPVNIFIGSYNGNVTGQDAVRQGTPTGYYCNKMLDPAATSSSLQFNTSRVIPLMRYAEVLLNYAEAANEYEGPTNNVYDVINSIRKRAGLNPFQLPSGLSKDEMRKYIQNERRIELAYEEHRFWDVRRWKIAGETENIQAQGMEVRRNGTSVTYNKFNVTKHNFRAAMYLWPFPLSETGKSPSLVQNPGY</sequence>
<evidence type="ECO:0000256" key="2">
    <source>
        <dbReference type="ARBA" id="ARBA00006275"/>
    </source>
</evidence>
<dbReference type="Gene3D" id="1.25.40.390">
    <property type="match status" value="1"/>
</dbReference>
<keyword evidence="4" id="KW-0472">Membrane</keyword>
<evidence type="ECO:0000256" key="4">
    <source>
        <dbReference type="ARBA" id="ARBA00023136"/>
    </source>
</evidence>
<protein>
    <submittedName>
        <fullName evidence="8">RagB/SusD family nutrient uptake outer membrane protein</fullName>
    </submittedName>
</protein>
<comment type="similarity">
    <text evidence="2">Belongs to the SusD family.</text>
</comment>
<feature type="domain" description="SusD-like N-terminal" evidence="7">
    <location>
        <begin position="120"/>
        <end position="237"/>
    </location>
</feature>
<dbReference type="RefSeq" id="WP_321565483.1">
    <property type="nucleotide sequence ID" value="NZ_CP139558.1"/>
</dbReference>
<organism evidence="8 9">
    <name type="scientific">Mucilaginibacter sabulilitoris</name>
    <dbReference type="NCBI Taxonomy" id="1173583"/>
    <lineage>
        <taxon>Bacteria</taxon>
        <taxon>Pseudomonadati</taxon>
        <taxon>Bacteroidota</taxon>
        <taxon>Sphingobacteriia</taxon>
        <taxon>Sphingobacteriales</taxon>
        <taxon>Sphingobacteriaceae</taxon>
        <taxon>Mucilaginibacter</taxon>
    </lineage>
</organism>
<dbReference type="Proteomes" id="UP001324380">
    <property type="component" value="Chromosome"/>
</dbReference>
<evidence type="ECO:0000259" key="6">
    <source>
        <dbReference type="Pfam" id="PF07980"/>
    </source>
</evidence>
<dbReference type="SUPFAM" id="SSF48452">
    <property type="entry name" value="TPR-like"/>
    <property type="match status" value="1"/>
</dbReference>
<evidence type="ECO:0000259" key="7">
    <source>
        <dbReference type="Pfam" id="PF14322"/>
    </source>
</evidence>
<evidence type="ECO:0000313" key="8">
    <source>
        <dbReference type="EMBL" id="WPU96386.1"/>
    </source>
</evidence>
<keyword evidence="3" id="KW-0732">Signal</keyword>
<dbReference type="InterPro" id="IPR012944">
    <property type="entry name" value="SusD_RagB_dom"/>
</dbReference>
<dbReference type="Pfam" id="PF07980">
    <property type="entry name" value="SusD_RagB"/>
    <property type="match status" value="1"/>
</dbReference>
<accession>A0ABZ0TTG0</accession>
<gene>
    <name evidence="8" type="ORF">SNE25_12735</name>
</gene>